<evidence type="ECO:0000313" key="1">
    <source>
        <dbReference type="EMBL" id="UOK70813.1"/>
    </source>
</evidence>
<dbReference type="KEGG" id="apol:K9D25_19215"/>
<evidence type="ECO:0000313" key="2">
    <source>
        <dbReference type="Proteomes" id="UP000831684"/>
    </source>
</evidence>
<organism evidence="1 2">
    <name type="scientific">Ancylobacter polymorphus</name>
    <dbReference type="NCBI Taxonomy" id="223390"/>
    <lineage>
        <taxon>Bacteria</taxon>
        <taxon>Pseudomonadati</taxon>
        <taxon>Pseudomonadota</taxon>
        <taxon>Alphaproteobacteria</taxon>
        <taxon>Hyphomicrobiales</taxon>
        <taxon>Xanthobacteraceae</taxon>
        <taxon>Ancylobacter</taxon>
    </lineage>
</organism>
<proteinExistence type="predicted"/>
<gene>
    <name evidence="1" type="ORF">K9D25_19215</name>
</gene>
<dbReference type="AlphaFoldDB" id="A0A9E7A1J0"/>
<dbReference type="EMBL" id="CP083239">
    <property type="protein sequence ID" value="UOK70813.1"/>
    <property type="molecule type" value="Genomic_DNA"/>
</dbReference>
<protein>
    <submittedName>
        <fullName evidence="1">Uncharacterized protein</fullName>
    </submittedName>
</protein>
<dbReference type="RefSeq" id="WP_244377427.1">
    <property type="nucleotide sequence ID" value="NZ_CP083239.1"/>
</dbReference>
<sequence length="120" mass="13308">MDESISLHVLCRMKGITPQGVTQIEKGQYQSVSWRFHAGHIPGLIGRPICFHEVKSKPSYFGGTITRIDREPVADNDGDVRSIVYFISDGTGTGLKWAGNQQSREVFHVNKSVPVAELKP</sequence>
<accession>A0A9E7A1J0</accession>
<dbReference type="Proteomes" id="UP000831684">
    <property type="component" value="Chromosome"/>
</dbReference>
<name>A0A9E7A1J0_9HYPH</name>
<reference evidence="1" key="1">
    <citation type="submission" date="2021-09" db="EMBL/GenBank/DDBJ databases">
        <title>Network and meta-omics reveal the key degrader and cooperation patterns in an efficient 1,4-dioxane-degrading microbial community.</title>
        <authorList>
            <person name="Dai C."/>
        </authorList>
    </citation>
    <scope>NUCLEOTIDE SEQUENCE</scope>
    <source>
        <strain evidence="1">ZM13</strain>
    </source>
</reference>